<evidence type="ECO:0000256" key="6">
    <source>
        <dbReference type="ARBA" id="ARBA00023242"/>
    </source>
</evidence>
<dbReference type="Pfam" id="PF11600">
    <property type="entry name" value="CAF1A_acidic"/>
    <property type="match status" value="1"/>
</dbReference>
<evidence type="ECO:0000313" key="11">
    <source>
        <dbReference type="Proteomes" id="UP000038040"/>
    </source>
</evidence>
<feature type="region of interest" description="Disordered" evidence="7">
    <location>
        <begin position="1"/>
        <end position="211"/>
    </location>
</feature>
<keyword evidence="6" id="KW-0539">Nucleus</keyword>
<dbReference type="Proteomes" id="UP000038040">
    <property type="component" value="Unplaced"/>
</dbReference>
<keyword evidence="12" id="KW-1185">Reference proteome</keyword>
<evidence type="ECO:0000256" key="2">
    <source>
        <dbReference type="ARBA" id="ARBA00022705"/>
    </source>
</evidence>
<dbReference type="STRING" id="318479.A0A0N4UEK4"/>
<feature type="region of interest" description="Disordered" evidence="7">
    <location>
        <begin position="339"/>
        <end position="411"/>
    </location>
</feature>
<dbReference type="PANTHER" id="PTHR15272:SF0">
    <property type="entry name" value="CHROMATIN ASSEMBLY FACTOR 1 SUBUNIT A"/>
    <property type="match status" value="1"/>
</dbReference>
<evidence type="ECO:0000256" key="5">
    <source>
        <dbReference type="ARBA" id="ARBA00023204"/>
    </source>
</evidence>
<dbReference type="Proteomes" id="UP000274756">
    <property type="component" value="Unassembled WGS sequence"/>
</dbReference>
<organism evidence="11 13">
    <name type="scientific">Dracunculus medinensis</name>
    <name type="common">Guinea worm</name>
    <dbReference type="NCBI Taxonomy" id="318479"/>
    <lineage>
        <taxon>Eukaryota</taxon>
        <taxon>Metazoa</taxon>
        <taxon>Ecdysozoa</taxon>
        <taxon>Nematoda</taxon>
        <taxon>Chromadorea</taxon>
        <taxon>Rhabditida</taxon>
        <taxon>Spirurina</taxon>
        <taxon>Dracunculoidea</taxon>
        <taxon>Dracunculidae</taxon>
        <taxon>Dracunculus</taxon>
    </lineage>
</organism>
<evidence type="ECO:0000256" key="7">
    <source>
        <dbReference type="SAM" id="MobiDB-lite"/>
    </source>
</evidence>
<protein>
    <submittedName>
        <fullName evidence="13">Chromatin assembly factor 1 subunit A</fullName>
    </submittedName>
</protein>
<dbReference type="OrthoDB" id="79480at2759"/>
<dbReference type="GO" id="GO:0006260">
    <property type="term" value="P:DNA replication"/>
    <property type="evidence" value="ECO:0007669"/>
    <property type="project" value="UniProtKB-KW"/>
</dbReference>
<reference evidence="10 12" key="2">
    <citation type="submission" date="2018-11" db="EMBL/GenBank/DDBJ databases">
        <authorList>
            <consortium name="Pathogen Informatics"/>
        </authorList>
    </citation>
    <scope>NUCLEOTIDE SEQUENCE [LARGE SCALE GENOMIC DNA]</scope>
</reference>
<gene>
    <name evidence="10" type="ORF">DME_LOCUS808</name>
</gene>
<evidence type="ECO:0000313" key="13">
    <source>
        <dbReference type="WBParaSite" id="DME_0000581401-mRNA-1"/>
    </source>
</evidence>
<dbReference type="GO" id="GO:0033186">
    <property type="term" value="C:CAF-1 complex"/>
    <property type="evidence" value="ECO:0007669"/>
    <property type="project" value="TreeGrafter"/>
</dbReference>
<feature type="compositionally biased region" description="Acidic residues" evidence="7">
    <location>
        <begin position="339"/>
        <end position="371"/>
    </location>
</feature>
<dbReference type="WBParaSite" id="DME_0000581401-mRNA-1">
    <property type="protein sequence ID" value="DME_0000581401-mRNA-1"/>
    <property type="gene ID" value="DME_0000581401"/>
</dbReference>
<dbReference type="GO" id="GO:0006281">
    <property type="term" value="P:DNA repair"/>
    <property type="evidence" value="ECO:0007669"/>
    <property type="project" value="UniProtKB-KW"/>
</dbReference>
<evidence type="ECO:0000313" key="12">
    <source>
        <dbReference type="Proteomes" id="UP000274756"/>
    </source>
</evidence>
<sequence>MDELKENSQPTSLKRTLEETESEQLSGKKQKFNLNKDEQESATKKLFHERVEPVSSSQQSDAVVFGDEDNEKMCYSLITTTRNESDTGKRAKSSRNESGERKEKERRLKVELKQLRLKRAEETKEKKLQLQKEREQKKIEKEREREEQKKRAEVRKRISNELKKAKELKRNEEELRKVRKRKEEELRKEQKRKDEEEKKEKKQKEKEAIEMKKKRESDRFLSFFSKKERPRVITLSTDLQGPFLPFEIKEGMTVAPAYRRSPLSPNTYQNLLNIPISESYLSNLPRLLPTKNRDDTRAKLYQFHHSYRPPYYGTWRKKSKVITGRRPLAKDLELINYDIESDEEWEEPEGDNCESNEDETSSDDDGEESDEENKFLVEHGYLSEDEGVDTDTDKESIQKEDREKRRERLREKAEEWKQNIEQKVKKYEKLIPILYGPKFDEPSPAASLYIQRAFVIPYCDNGIGKFSKKPDDINESF</sequence>
<dbReference type="InterPro" id="IPR022043">
    <property type="entry name" value="CAF1A_DD"/>
</dbReference>
<evidence type="ECO:0000313" key="10">
    <source>
        <dbReference type="EMBL" id="VDN50835.1"/>
    </source>
</evidence>
<feature type="compositionally biased region" description="Basic and acidic residues" evidence="7">
    <location>
        <begin position="34"/>
        <end position="52"/>
    </location>
</feature>
<dbReference type="GO" id="GO:0006334">
    <property type="term" value="P:nucleosome assembly"/>
    <property type="evidence" value="ECO:0007669"/>
    <property type="project" value="TreeGrafter"/>
</dbReference>
<evidence type="ECO:0000256" key="1">
    <source>
        <dbReference type="ARBA" id="ARBA00004123"/>
    </source>
</evidence>
<feature type="compositionally biased region" description="Basic and acidic residues" evidence="7">
    <location>
        <begin position="83"/>
        <end position="211"/>
    </location>
</feature>
<keyword evidence="5" id="KW-0234">DNA repair</keyword>
<dbReference type="Pfam" id="PF12253">
    <property type="entry name" value="CAF1A_dimeriz"/>
    <property type="match status" value="1"/>
</dbReference>
<name>A0A0N4UEK4_DRAME</name>
<evidence type="ECO:0000256" key="4">
    <source>
        <dbReference type="ARBA" id="ARBA00023186"/>
    </source>
</evidence>
<keyword evidence="4" id="KW-0143">Chaperone</keyword>
<dbReference type="InterPro" id="IPR021644">
    <property type="entry name" value="CAF-1_p150_acidic"/>
</dbReference>
<dbReference type="PANTHER" id="PTHR15272">
    <property type="entry name" value="CHROMATIN ASSEMBLY FACTOR 1 SUBUNIT A CAF-1 SUBUNIT A"/>
    <property type="match status" value="1"/>
</dbReference>
<keyword evidence="3" id="KW-0227">DNA damage</keyword>
<reference evidence="13" key="1">
    <citation type="submission" date="2017-02" db="UniProtKB">
        <authorList>
            <consortium name="WormBaseParasite"/>
        </authorList>
    </citation>
    <scope>IDENTIFICATION</scope>
</reference>
<feature type="domain" description="Chromatin assembly factor 1 subunit A dimerization" evidence="9">
    <location>
        <begin position="299"/>
        <end position="369"/>
    </location>
</feature>
<dbReference type="GO" id="GO:0005634">
    <property type="term" value="C:nucleus"/>
    <property type="evidence" value="ECO:0007669"/>
    <property type="project" value="UniProtKB-SubCell"/>
</dbReference>
<accession>A0A0N4UEK4</accession>
<proteinExistence type="predicted"/>
<evidence type="ECO:0000256" key="3">
    <source>
        <dbReference type="ARBA" id="ARBA00022763"/>
    </source>
</evidence>
<feature type="domain" description="Chromatin assembly factor 1 p150 subunit acidic region" evidence="8">
    <location>
        <begin position="118"/>
        <end position="252"/>
    </location>
</feature>
<evidence type="ECO:0000259" key="9">
    <source>
        <dbReference type="Pfam" id="PF12253"/>
    </source>
</evidence>
<dbReference type="AlphaFoldDB" id="A0A0N4UEK4"/>
<evidence type="ECO:0000259" key="8">
    <source>
        <dbReference type="Pfam" id="PF11600"/>
    </source>
</evidence>
<comment type="subcellular location">
    <subcellularLocation>
        <location evidence="1">Nucleus</location>
    </subcellularLocation>
</comment>
<dbReference type="EMBL" id="UYYG01000008">
    <property type="protein sequence ID" value="VDN50835.1"/>
    <property type="molecule type" value="Genomic_DNA"/>
</dbReference>
<feature type="compositionally biased region" description="Basic and acidic residues" evidence="7">
    <location>
        <begin position="391"/>
        <end position="411"/>
    </location>
</feature>
<keyword evidence="2" id="KW-0235">DNA replication</keyword>